<dbReference type="CDD" id="cd18793">
    <property type="entry name" value="SF2_C_SNF"/>
    <property type="match status" value="1"/>
</dbReference>
<dbReference type="STRING" id="88036.D8R969"/>
<dbReference type="FunFam" id="1.10.10.60:FF:000049">
    <property type="entry name" value="SWI/SNF-related matrix-associated actin-dependent regulator of chromatin subfamily A member"/>
    <property type="match status" value="1"/>
</dbReference>
<dbReference type="AlphaFoldDB" id="D8R969"/>
<sequence>MARRRKSPSPSSEEEEEEEEEVVPQNDEEEEEELEEIEEAARPEDVEAEDVESAGEEEESMADEADGDDDSDDELGSPSKREIARREKERLKELKEKKKKEVDKFLKKQNSLVDADMKTKAKGRLKFLLEQTEIFAHFAQGAEKAKAKKAGGKGRHASKMTEEEEDAEYLKEEEIALGDGAGGSGGTRLVAQPACIIGKMRDYQLAGLNWLIRLYENGINGILADEMGLGKTLQTISLLAYLHESRGISGPHMVVAPKSTLGNWMNEIRRFCPVLRAFKFHGTQDERAQQRDYQLVAGKFDVCVTSFEMAIKERAALKKFSWRYIIIDEAHRIKNENSLLAKTMRLFSTNYRLLITGTPLQNNLHELWALLNFLLPEIFSSAETFDEWFQISGENDQQEVIQQLHKVLRPFLLRRLKSDVERGLPPKKETILKVGMSQMQRNYYKALLQKDIDAINTGGERRRLLNIAMQLRKCCNHPYLFQGAEPGPPYFTGEHLVENSGKMVLLDKLLPKLKQRSSRVLIFSQMTRLLDILEDYCIFRGYPSCRIDGGTSGEDREFAIEAFNREGSEKFIFLLSTRAGGLGINLATADIVILYDSDWNPQVDLQAQDRAHRIGQKKEVQVFRFCTQYTIEEKVIERAYKKLALDALVIQQGRLAEQRAVNKDELLQMVRFGAEMVFSANDSTITEEDIDRIIAKGEEATAELDAKMKKFTEDAIKFKMDDTAEFYDFDGNDDKEEGKVDFKKLVADNWIEPPKRERKRNYSESDYFKQAMRTGGSSKSKEPRIPRMPQLHDFQFFNIHRLTELYEKEVKFRLKTQKEGNAETEEIEDGEPLTAEEQEEKEQLLQEGFCTWTRRDFNAFVRGCEKYGRFDFASIANEMEGKTEEEVERYCRVFQERYKELNDYDRILRAIERGEARIARKDEIMRTIGKKLDRYKNPWQELKIQYGQNKGKLYNEECDRFLICMTNKLGYGNWDEIKTAIRMSPIFRFDWFIKSRTPGELARRCDTLIRLIEREIQELDRHTRKDQKLVKNASPARRSWPKLSGSDGEDEPPPTKKKKQSAAVDAAYTPHPGFCGFVLILAMAALLLLPSLFTGVDCLKSVSQRRNVRPIAIGRREPRKRETVAFSSGNGSAGKRAVDDMERYLEDLSLEYESVWDTKPAWCQPWSIVATGILTIGASWPVFHSIPVTSFVTLVIAAWWFVFLYSYPQAYTQMIAERRKKVEDGDEDTFGNPQ</sequence>
<dbReference type="InterPro" id="IPR015195">
    <property type="entry name" value="SLIDE"/>
</dbReference>
<dbReference type="InterPro" id="IPR014001">
    <property type="entry name" value="Helicase_ATP-bd"/>
</dbReference>
<feature type="domain" description="Helicase ATP-binding" evidence="10">
    <location>
        <begin position="212"/>
        <end position="377"/>
    </location>
</feature>
<dbReference type="InterPro" id="IPR046625">
    <property type="entry name" value="DUF6737"/>
</dbReference>
<comment type="similarity">
    <text evidence="2">Belongs to the SNF2/RAD54 helicase family. ISWI subfamily.</text>
</comment>
<keyword evidence="7" id="KW-0539">Nucleus</keyword>
<evidence type="ECO:0000259" key="12">
    <source>
        <dbReference type="PROSITE" id="PS51293"/>
    </source>
</evidence>
<dbReference type="GO" id="GO:0005524">
    <property type="term" value="F:ATP binding"/>
    <property type="evidence" value="ECO:0007669"/>
    <property type="project" value="UniProtKB-KW"/>
</dbReference>
<feature type="domain" description="Helicase C-terminal" evidence="11">
    <location>
        <begin position="505"/>
        <end position="667"/>
    </location>
</feature>
<dbReference type="EMBL" id="GL377574">
    <property type="protein sequence ID" value="EFJ31365.1"/>
    <property type="molecule type" value="Genomic_DNA"/>
</dbReference>
<evidence type="ECO:0000256" key="8">
    <source>
        <dbReference type="SAM" id="MobiDB-lite"/>
    </source>
</evidence>
<feature type="compositionally biased region" description="Basic residues" evidence="8">
    <location>
        <begin position="146"/>
        <end position="158"/>
    </location>
</feature>
<evidence type="ECO:0000256" key="4">
    <source>
        <dbReference type="ARBA" id="ARBA00022801"/>
    </source>
</evidence>
<evidence type="ECO:0000256" key="5">
    <source>
        <dbReference type="ARBA" id="ARBA00022840"/>
    </source>
</evidence>
<dbReference type="Gene3D" id="3.40.50.10810">
    <property type="entry name" value="Tandem AAA-ATPase domain"/>
    <property type="match status" value="1"/>
</dbReference>
<dbReference type="InterPro" id="IPR044754">
    <property type="entry name" value="Isw1/2_DEXHc"/>
</dbReference>
<dbReference type="GO" id="GO:0031507">
    <property type="term" value="P:heterochromatin formation"/>
    <property type="evidence" value="ECO:0000318"/>
    <property type="project" value="GO_Central"/>
</dbReference>
<dbReference type="FunFam" id="3.40.50.10810:FF:000028">
    <property type="entry name" value="Chromatin-remodeling complex ATPase"/>
    <property type="match status" value="1"/>
</dbReference>
<accession>D8R969</accession>
<reference evidence="13 14" key="1">
    <citation type="journal article" date="2011" name="Science">
        <title>The Selaginella genome identifies genetic changes associated with the evolution of vascular plants.</title>
        <authorList>
            <person name="Banks J.A."/>
            <person name="Nishiyama T."/>
            <person name="Hasebe M."/>
            <person name="Bowman J.L."/>
            <person name="Gribskov M."/>
            <person name="dePamphilis C."/>
            <person name="Albert V.A."/>
            <person name="Aono N."/>
            <person name="Aoyama T."/>
            <person name="Ambrose B.A."/>
            <person name="Ashton N.W."/>
            <person name="Axtell M.J."/>
            <person name="Barker E."/>
            <person name="Barker M.S."/>
            <person name="Bennetzen J.L."/>
            <person name="Bonawitz N.D."/>
            <person name="Chapple C."/>
            <person name="Cheng C."/>
            <person name="Correa L.G."/>
            <person name="Dacre M."/>
            <person name="DeBarry J."/>
            <person name="Dreyer I."/>
            <person name="Elias M."/>
            <person name="Engstrom E.M."/>
            <person name="Estelle M."/>
            <person name="Feng L."/>
            <person name="Finet C."/>
            <person name="Floyd S.K."/>
            <person name="Frommer W.B."/>
            <person name="Fujita T."/>
            <person name="Gramzow L."/>
            <person name="Gutensohn M."/>
            <person name="Harholt J."/>
            <person name="Hattori M."/>
            <person name="Heyl A."/>
            <person name="Hirai T."/>
            <person name="Hiwatashi Y."/>
            <person name="Ishikawa M."/>
            <person name="Iwata M."/>
            <person name="Karol K.G."/>
            <person name="Koehler B."/>
            <person name="Kolukisaoglu U."/>
            <person name="Kubo M."/>
            <person name="Kurata T."/>
            <person name="Lalonde S."/>
            <person name="Li K."/>
            <person name="Li Y."/>
            <person name="Litt A."/>
            <person name="Lyons E."/>
            <person name="Manning G."/>
            <person name="Maruyama T."/>
            <person name="Michael T.P."/>
            <person name="Mikami K."/>
            <person name="Miyazaki S."/>
            <person name="Morinaga S."/>
            <person name="Murata T."/>
            <person name="Mueller-Roeber B."/>
            <person name="Nelson D.R."/>
            <person name="Obara M."/>
            <person name="Oguri Y."/>
            <person name="Olmstead R.G."/>
            <person name="Onodera N."/>
            <person name="Petersen B.L."/>
            <person name="Pils B."/>
            <person name="Prigge M."/>
            <person name="Rensing S.A."/>
            <person name="Riano-Pachon D.M."/>
            <person name="Roberts A.W."/>
            <person name="Sato Y."/>
            <person name="Scheller H.V."/>
            <person name="Schulz B."/>
            <person name="Schulz C."/>
            <person name="Shakirov E.V."/>
            <person name="Shibagaki N."/>
            <person name="Shinohara N."/>
            <person name="Shippen D.E."/>
            <person name="Soerensen I."/>
            <person name="Sotooka R."/>
            <person name="Sugimoto N."/>
            <person name="Sugita M."/>
            <person name="Sumikawa N."/>
            <person name="Tanurdzic M."/>
            <person name="Theissen G."/>
            <person name="Ulvskov P."/>
            <person name="Wakazuki S."/>
            <person name="Weng J.K."/>
            <person name="Willats W.W."/>
            <person name="Wipf D."/>
            <person name="Wolf P.G."/>
            <person name="Yang L."/>
            <person name="Zimmer A.D."/>
            <person name="Zhu Q."/>
            <person name="Mitros T."/>
            <person name="Hellsten U."/>
            <person name="Loque D."/>
            <person name="Otillar R."/>
            <person name="Salamov A."/>
            <person name="Schmutz J."/>
            <person name="Shapiro H."/>
            <person name="Lindquist E."/>
            <person name="Lucas S."/>
            <person name="Rokhsar D."/>
            <person name="Grigoriev I.V."/>
        </authorList>
    </citation>
    <scope>NUCLEOTIDE SEQUENCE [LARGE SCALE GENOMIC DNA]</scope>
</reference>
<evidence type="ECO:0000256" key="2">
    <source>
        <dbReference type="ARBA" id="ARBA00009687"/>
    </source>
</evidence>
<dbReference type="PROSITE" id="PS51293">
    <property type="entry name" value="SANT"/>
    <property type="match status" value="1"/>
</dbReference>
<dbReference type="Pfam" id="PF00271">
    <property type="entry name" value="Helicase_C"/>
    <property type="match status" value="1"/>
</dbReference>
<dbReference type="InterPro" id="IPR015194">
    <property type="entry name" value="ISWI_HAND-dom"/>
</dbReference>
<dbReference type="PANTHER" id="PTHR45623:SF49">
    <property type="entry name" value="SWI_SNF-RELATED MATRIX-ASSOCIATED ACTIN-DEPENDENT REGULATOR OF CHROMATIN SUBFAMILY A MEMBER 5"/>
    <property type="match status" value="1"/>
</dbReference>
<evidence type="ECO:0000259" key="11">
    <source>
        <dbReference type="PROSITE" id="PS51194"/>
    </source>
</evidence>
<dbReference type="SUPFAM" id="SSF52540">
    <property type="entry name" value="P-loop containing nucleoside triphosphate hydrolases"/>
    <property type="match status" value="2"/>
</dbReference>
<dbReference type="InterPro" id="IPR027417">
    <property type="entry name" value="P-loop_NTPase"/>
</dbReference>
<organism evidence="14">
    <name type="scientific">Selaginella moellendorffii</name>
    <name type="common">Spikemoss</name>
    <dbReference type="NCBI Taxonomy" id="88036"/>
    <lineage>
        <taxon>Eukaryota</taxon>
        <taxon>Viridiplantae</taxon>
        <taxon>Streptophyta</taxon>
        <taxon>Embryophyta</taxon>
        <taxon>Tracheophyta</taxon>
        <taxon>Lycopodiopsida</taxon>
        <taxon>Selaginellales</taxon>
        <taxon>Selaginellaceae</taxon>
        <taxon>Selaginella</taxon>
    </lineage>
</organism>
<feature type="transmembrane region" description="Helical" evidence="9">
    <location>
        <begin position="1077"/>
        <end position="1099"/>
    </location>
</feature>
<dbReference type="SUPFAM" id="SSF101224">
    <property type="entry name" value="HAND domain of the nucleosome remodeling ATPase ISWI"/>
    <property type="match status" value="1"/>
</dbReference>
<dbReference type="InterPro" id="IPR001650">
    <property type="entry name" value="Helicase_C-like"/>
</dbReference>
<dbReference type="Pfam" id="PF09111">
    <property type="entry name" value="SLIDE"/>
    <property type="match status" value="1"/>
</dbReference>
<dbReference type="Gene3D" id="1.10.10.60">
    <property type="entry name" value="Homeodomain-like"/>
    <property type="match status" value="2"/>
</dbReference>
<dbReference type="Pfam" id="PF09110">
    <property type="entry name" value="HAND"/>
    <property type="match status" value="1"/>
</dbReference>
<dbReference type="Pfam" id="PF20522">
    <property type="entry name" value="DUF6737"/>
    <property type="match status" value="1"/>
</dbReference>
<dbReference type="PANTHER" id="PTHR45623">
    <property type="entry name" value="CHROMODOMAIN-HELICASE-DNA-BINDING PROTEIN 3-RELATED-RELATED"/>
    <property type="match status" value="1"/>
</dbReference>
<dbReference type="InterPro" id="IPR000330">
    <property type="entry name" value="SNF2_N"/>
</dbReference>
<feature type="region of interest" description="Disordered" evidence="8">
    <location>
        <begin position="146"/>
        <end position="165"/>
    </location>
</feature>
<dbReference type="InParanoid" id="D8R969"/>
<dbReference type="GO" id="GO:0003682">
    <property type="term" value="F:chromatin binding"/>
    <property type="evidence" value="ECO:0000318"/>
    <property type="project" value="GO_Central"/>
</dbReference>
<dbReference type="Gramene" id="EFJ31365">
    <property type="protein sequence ID" value="EFJ31365"/>
    <property type="gene ID" value="SELMODRAFT_440203"/>
</dbReference>
<dbReference type="FunFam" id="3.40.50.300:FF:000519">
    <property type="entry name" value="ISWI chromatin-remodeling complex ATPase CHR11"/>
    <property type="match status" value="1"/>
</dbReference>
<feature type="compositionally biased region" description="Acidic residues" evidence="8">
    <location>
        <begin position="12"/>
        <end position="38"/>
    </location>
</feature>
<evidence type="ECO:0000256" key="3">
    <source>
        <dbReference type="ARBA" id="ARBA00022741"/>
    </source>
</evidence>
<dbReference type="InterPro" id="IPR049730">
    <property type="entry name" value="SNF2/RAD54-like_C"/>
</dbReference>
<dbReference type="SUPFAM" id="SSF46689">
    <property type="entry name" value="Homeodomain-like"/>
    <property type="match status" value="2"/>
</dbReference>
<keyword evidence="9" id="KW-0812">Transmembrane</keyword>
<dbReference type="InterPro" id="IPR036306">
    <property type="entry name" value="ISWI_HAND-dom_sf"/>
</dbReference>
<dbReference type="InterPro" id="IPR009057">
    <property type="entry name" value="Homeodomain-like_sf"/>
</dbReference>
<dbReference type="GO" id="GO:0000785">
    <property type="term" value="C:chromatin"/>
    <property type="evidence" value="ECO:0000318"/>
    <property type="project" value="GO_Central"/>
</dbReference>
<keyword evidence="14" id="KW-1185">Reference proteome</keyword>
<name>D8R969_SELML</name>
<dbReference type="SMART" id="SM00487">
    <property type="entry name" value="DEXDc"/>
    <property type="match status" value="1"/>
</dbReference>
<dbReference type="SMART" id="SM00490">
    <property type="entry name" value="HELICc"/>
    <property type="match status" value="1"/>
</dbReference>
<evidence type="ECO:0000256" key="6">
    <source>
        <dbReference type="ARBA" id="ARBA00022853"/>
    </source>
</evidence>
<dbReference type="GO" id="GO:0140750">
    <property type="term" value="F:nucleosome array spacer activity"/>
    <property type="evidence" value="ECO:0000318"/>
    <property type="project" value="GO_Central"/>
</dbReference>
<dbReference type="OMA" id="ILSMMEW"/>
<dbReference type="PROSITE" id="PS51192">
    <property type="entry name" value="HELICASE_ATP_BIND_1"/>
    <property type="match status" value="1"/>
</dbReference>
<evidence type="ECO:0000313" key="14">
    <source>
        <dbReference type="Proteomes" id="UP000001514"/>
    </source>
</evidence>
<dbReference type="InterPro" id="IPR038718">
    <property type="entry name" value="SNF2-like_sf"/>
</dbReference>
<dbReference type="GO" id="GO:0016787">
    <property type="term" value="F:hydrolase activity"/>
    <property type="evidence" value="ECO:0007669"/>
    <property type="project" value="UniProtKB-KW"/>
</dbReference>
<feature type="region of interest" description="Disordered" evidence="8">
    <location>
        <begin position="1026"/>
        <end position="1063"/>
    </location>
</feature>
<dbReference type="FunFam" id="1.10.10.60:FF:000022">
    <property type="entry name" value="ISWI chromatin-remodeling complex ATPase CHR11 isoform A"/>
    <property type="match status" value="1"/>
</dbReference>
<evidence type="ECO:0000259" key="10">
    <source>
        <dbReference type="PROSITE" id="PS51192"/>
    </source>
</evidence>
<comment type="subcellular location">
    <subcellularLocation>
        <location evidence="1">Nucleus</location>
    </subcellularLocation>
</comment>
<keyword evidence="4" id="KW-0378">Hydrolase</keyword>
<feature type="region of interest" description="Disordered" evidence="8">
    <location>
        <begin position="1"/>
        <end position="87"/>
    </location>
</feature>
<dbReference type="SMART" id="SM00717">
    <property type="entry name" value="SANT"/>
    <property type="match status" value="2"/>
</dbReference>
<feature type="transmembrane region" description="Helical" evidence="9">
    <location>
        <begin position="1189"/>
        <end position="1211"/>
    </location>
</feature>
<dbReference type="Proteomes" id="UP000001514">
    <property type="component" value="Unassembled WGS sequence"/>
</dbReference>
<dbReference type="InterPro" id="IPR001005">
    <property type="entry name" value="SANT/Myb"/>
</dbReference>
<keyword evidence="9" id="KW-1133">Transmembrane helix</keyword>
<gene>
    <name evidence="13" type="primary">CHR11-1</name>
    <name evidence="13" type="ORF">SELMODRAFT_440203</name>
</gene>
<dbReference type="CDD" id="cd17997">
    <property type="entry name" value="DEXHc_SMARCA1_SMARCA5"/>
    <property type="match status" value="1"/>
</dbReference>
<keyword evidence="9" id="KW-0472">Membrane</keyword>
<dbReference type="KEGG" id="smo:SELMODRAFT_440203"/>
<dbReference type="GO" id="GO:0031491">
    <property type="term" value="F:nucleosome binding"/>
    <property type="evidence" value="ECO:0007669"/>
    <property type="project" value="InterPro"/>
</dbReference>
<protein>
    <submittedName>
        <fullName evidence="13">Uncharacterized protein CHR11-1</fullName>
    </submittedName>
</protein>
<dbReference type="Gene3D" id="1.10.1040.30">
    <property type="entry name" value="ISWI, HAND domain"/>
    <property type="match status" value="1"/>
</dbReference>
<evidence type="ECO:0000256" key="1">
    <source>
        <dbReference type="ARBA" id="ARBA00004123"/>
    </source>
</evidence>
<dbReference type="FunCoup" id="D8R969">
    <property type="interactions" value="4633"/>
</dbReference>
<keyword evidence="6" id="KW-0156">Chromatin regulator</keyword>
<proteinExistence type="inferred from homology"/>
<dbReference type="Pfam" id="PF00176">
    <property type="entry name" value="SNF2-rel_dom"/>
    <property type="match status" value="1"/>
</dbReference>
<dbReference type="PROSITE" id="PS51194">
    <property type="entry name" value="HELICASE_CTER"/>
    <property type="match status" value="1"/>
</dbReference>
<dbReference type="eggNOG" id="KOG0385">
    <property type="taxonomic scope" value="Eukaryota"/>
</dbReference>
<feature type="domain" description="SANT" evidence="12">
    <location>
        <begin position="847"/>
        <end position="899"/>
    </location>
</feature>
<feature type="compositionally biased region" description="Acidic residues" evidence="8">
    <location>
        <begin position="46"/>
        <end position="75"/>
    </location>
</feature>
<evidence type="ECO:0000313" key="13">
    <source>
        <dbReference type="EMBL" id="EFJ31365.1"/>
    </source>
</evidence>
<dbReference type="InterPro" id="IPR017884">
    <property type="entry name" value="SANT_dom"/>
</dbReference>
<dbReference type="GO" id="GO:0045944">
    <property type="term" value="P:positive regulation of transcription by RNA polymerase II"/>
    <property type="evidence" value="ECO:0000318"/>
    <property type="project" value="GO_Central"/>
</dbReference>
<evidence type="ECO:0000256" key="9">
    <source>
        <dbReference type="SAM" id="Phobius"/>
    </source>
</evidence>
<dbReference type="Gene3D" id="3.40.50.300">
    <property type="entry name" value="P-loop containing nucleotide triphosphate hydrolases"/>
    <property type="match status" value="1"/>
</dbReference>
<keyword evidence="3" id="KW-0547">Nucleotide-binding</keyword>
<dbReference type="CDD" id="cd00167">
    <property type="entry name" value="SANT"/>
    <property type="match status" value="1"/>
</dbReference>
<keyword evidence="5" id="KW-0067">ATP-binding</keyword>
<dbReference type="GO" id="GO:0005634">
    <property type="term" value="C:nucleus"/>
    <property type="evidence" value="ECO:0000318"/>
    <property type="project" value="GO_Central"/>
</dbReference>
<feature type="region of interest" description="Disordered" evidence="8">
    <location>
        <begin position="761"/>
        <end position="785"/>
    </location>
</feature>
<dbReference type="HOGENOM" id="CLU_000315_0_0_1"/>
<evidence type="ECO:0000256" key="7">
    <source>
        <dbReference type="ARBA" id="ARBA00023242"/>
    </source>
</evidence>
<dbReference type="GO" id="GO:0003677">
    <property type="term" value="F:DNA binding"/>
    <property type="evidence" value="ECO:0000318"/>
    <property type="project" value="GO_Central"/>
</dbReference>